<gene>
    <name evidence="2" type="ORF">LNINA_LOCUS5697</name>
</gene>
<accession>A0AAV1JBZ6</accession>
<dbReference type="Proteomes" id="UP001497472">
    <property type="component" value="Unassembled WGS sequence"/>
</dbReference>
<keyword evidence="3" id="KW-1185">Reference proteome</keyword>
<comment type="caution">
    <text evidence="2">The sequence shown here is derived from an EMBL/GenBank/DDBJ whole genome shotgun (WGS) entry which is preliminary data.</text>
</comment>
<reference evidence="2 3" key="1">
    <citation type="submission" date="2023-11" db="EMBL/GenBank/DDBJ databases">
        <authorList>
            <person name="Okamura Y."/>
        </authorList>
    </citation>
    <scope>NUCLEOTIDE SEQUENCE [LARGE SCALE GENOMIC DNA]</scope>
</reference>
<dbReference type="AlphaFoldDB" id="A0AAV1JBZ6"/>
<proteinExistence type="predicted"/>
<protein>
    <submittedName>
        <fullName evidence="2">Uncharacterized protein</fullName>
    </submittedName>
</protein>
<feature type="region of interest" description="Disordered" evidence="1">
    <location>
        <begin position="1"/>
        <end position="29"/>
    </location>
</feature>
<feature type="compositionally biased region" description="Basic and acidic residues" evidence="1">
    <location>
        <begin position="13"/>
        <end position="29"/>
    </location>
</feature>
<organism evidence="2 3">
    <name type="scientific">Leptosia nina</name>
    <dbReference type="NCBI Taxonomy" id="320188"/>
    <lineage>
        <taxon>Eukaryota</taxon>
        <taxon>Metazoa</taxon>
        <taxon>Ecdysozoa</taxon>
        <taxon>Arthropoda</taxon>
        <taxon>Hexapoda</taxon>
        <taxon>Insecta</taxon>
        <taxon>Pterygota</taxon>
        <taxon>Neoptera</taxon>
        <taxon>Endopterygota</taxon>
        <taxon>Lepidoptera</taxon>
        <taxon>Glossata</taxon>
        <taxon>Ditrysia</taxon>
        <taxon>Papilionoidea</taxon>
        <taxon>Pieridae</taxon>
        <taxon>Pierinae</taxon>
        <taxon>Leptosia</taxon>
    </lineage>
</organism>
<dbReference type="EMBL" id="CAVLEF010000007">
    <property type="protein sequence ID" value="CAK1546099.1"/>
    <property type="molecule type" value="Genomic_DNA"/>
</dbReference>
<evidence type="ECO:0000256" key="1">
    <source>
        <dbReference type="SAM" id="MobiDB-lite"/>
    </source>
</evidence>
<name>A0AAV1JBZ6_9NEOP</name>
<sequence length="112" mass="12374">MPVESATVRKRPKAGEGKNKKFESTTDNRALSKLESRVVPRELRNGSYWARRDADERYRVTSRHESASAAAPPVQRGRLHVHCCASCMGRLSIGKLLRQANATLLGNAALTT</sequence>
<evidence type="ECO:0000313" key="2">
    <source>
        <dbReference type="EMBL" id="CAK1546099.1"/>
    </source>
</evidence>
<evidence type="ECO:0000313" key="3">
    <source>
        <dbReference type="Proteomes" id="UP001497472"/>
    </source>
</evidence>